<organism evidence="1 2">
    <name type="scientific">Sphingomonas citri</name>
    <dbReference type="NCBI Taxonomy" id="2862499"/>
    <lineage>
        <taxon>Bacteria</taxon>
        <taxon>Pseudomonadati</taxon>
        <taxon>Pseudomonadota</taxon>
        <taxon>Alphaproteobacteria</taxon>
        <taxon>Sphingomonadales</taxon>
        <taxon>Sphingomonadaceae</taxon>
        <taxon>Sphingomonas</taxon>
    </lineage>
</organism>
<evidence type="ECO:0000313" key="1">
    <source>
        <dbReference type="EMBL" id="MBW6529307.1"/>
    </source>
</evidence>
<keyword evidence="2" id="KW-1185">Reference proteome</keyword>
<dbReference type="EMBL" id="JAHXZN010000001">
    <property type="protein sequence ID" value="MBW6529307.1"/>
    <property type="molecule type" value="Genomic_DNA"/>
</dbReference>
<gene>
    <name evidence="1" type="ORF">KZ820_01020</name>
</gene>
<dbReference type="Proteomes" id="UP000759103">
    <property type="component" value="Unassembled WGS sequence"/>
</dbReference>
<comment type="caution">
    <text evidence="1">The sequence shown here is derived from an EMBL/GenBank/DDBJ whole genome shotgun (WGS) entry which is preliminary data.</text>
</comment>
<evidence type="ECO:0000313" key="2">
    <source>
        <dbReference type="Proteomes" id="UP000759103"/>
    </source>
</evidence>
<evidence type="ECO:0008006" key="3">
    <source>
        <dbReference type="Google" id="ProtNLM"/>
    </source>
</evidence>
<name>A0ABS7BI60_9SPHN</name>
<protein>
    <recommendedName>
        <fullName evidence="3">Secreted protein</fullName>
    </recommendedName>
</protein>
<proteinExistence type="predicted"/>
<reference evidence="1 2" key="1">
    <citation type="submission" date="2021-07" db="EMBL/GenBank/DDBJ databases">
        <title>Sphingomonas sp.</title>
        <authorList>
            <person name="Feng G."/>
            <person name="Li J."/>
            <person name="Pan M."/>
        </authorList>
    </citation>
    <scope>NUCLEOTIDE SEQUENCE [LARGE SCALE GENOMIC DNA]</scope>
    <source>
        <strain evidence="1 2">RRHST34</strain>
    </source>
</reference>
<accession>A0ABS7BI60</accession>
<sequence length="97" mass="10690">MRVGDGSTLFGGLLFIFASVSGAAVQARQTKTADAPERAADARDKMICKRFVRTGSLVAGYRTCKTKWEWERERENLRQQSISDSCRDRANGGALCS</sequence>